<dbReference type="InterPro" id="IPR001810">
    <property type="entry name" value="F-box_dom"/>
</dbReference>
<dbReference type="EMBL" id="CM000851">
    <property type="protein sequence ID" value="KRG99672.1"/>
    <property type="molecule type" value="Genomic_DNA"/>
</dbReference>
<dbReference type="Pfam" id="PF07734">
    <property type="entry name" value="FBA_1"/>
    <property type="match status" value="1"/>
</dbReference>
<dbReference type="EnsemblPlants" id="KRG99672">
    <property type="protein sequence ID" value="KRG99672"/>
    <property type="gene ID" value="GLYMA_18G162300"/>
</dbReference>
<accession>A0A0R0FAR7</accession>
<evidence type="ECO:0000313" key="2">
    <source>
        <dbReference type="EMBL" id="KRG99672.1"/>
    </source>
</evidence>
<dbReference type="InterPro" id="IPR006527">
    <property type="entry name" value="F-box-assoc_dom_typ1"/>
</dbReference>
<evidence type="ECO:0000259" key="1">
    <source>
        <dbReference type="SMART" id="SM00256"/>
    </source>
</evidence>
<name>A0A0R0FAR7_SOYBN</name>
<dbReference type="PANTHER" id="PTHR31672:SF13">
    <property type="entry name" value="F-BOX PROTEIN CPR30-LIKE"/>
    <property type="match status" value="1"/>
</dbReference>
<dbReference type="CDD" id="cd22157">
    <property type="entry name" value="F-box_AtFBW1-like"/>
    <property type="match status" value="1"/>
</dbReference>
<organism evidence="2">
    <name type="scientific">Glycine max</name>
    <name type="common">Soybean</name>
    <name type="synonym">Glycine hispida</name>
    <dbReference type="NCBI Taxonomy" id="3847"/>
    <lineage>
        <taxon>Eukaryota</taxon>
        <taxon>Viridiplantae</taxon>
        <taxon>Streptophyta</taxon>
        <taxon>Embryophyta</taxon>
        <taxon>Tracheophyta</taxon>
        <taxon>Spermatophyta</taxon>
        <taxon>Magnoliopsida</taxon>
        <taxon>eudicotyledons</taxon>
        <taxon>Gunneridae</taxon>
        <taxon>Pentapetalae</taxon>
        <taxon>rosids</taxon>
        <taxon>fabids</taxon>
        <taxon>Fabales</taxon>
        <taxon>Fabaceae</taxon>
        <taxon>Papilionoideae</taxon>
        <taxon>50 kb inversion clade</taxon>
        <taxon>NPAAA clade</taxon>
        <taxon>indigoferoid/millettioid clade</taxon>
        <taxon>Phaseoleae</taxon>
        <taxon>Glycine</taxon>
        <taxon>Glycine subgen. Soja</taxon>
    </lineage>
</organism>
<dbReference type="InterPro" id="IPR017451">
    <property type="entry name" value="F-box-assoc_interact_dom"/>
</dbReference>
<dbReference type="Proteomes" id="UP000008827">
    <property type="component" value="Chromosome 18"/>
</dbReference>
<evidence type="ECO:0000313" key="4">
    <source>
        <dbReference type="Proteomes" id="UP000008827"/>
    </source>
</evidence>
<reference evidence="2 3" key="1">
    <citation type="journal article" date="2010" name="Nature">
        <title>Genome sequence of the palaeopolyploid soybean.</title>
        <authorList>
            <person name="Schmutz J."/>
            <person name="Cannon S.B."/>
            <person name="Schlueter J."/>
            <person name="Ma J."/>
            <person name="Mitros T."/>
            <person name="Nelson W."/>
            <person name="Hyten D.L."/>
            <person name="Song Q."/>
            <person name="Thelen J.J."/>
            <person name="Cheng J."/>
            <person name="Xu D."/>
            <person name="Hellsten U."/>
            <person name="May G.D."/>
            <person name="Yu Y."/>
            <person name="Sakurai T."/>
            <person name="Umezawa T."/>
            <person name="Bhattacharyya M.K."/>
            <person name="Sandhu D."/>
            <person name="Valliyodan B."/>
            <person name="Lindquist E."/>
            <person name="Peto M."/>
            <person name="Grant D."/>
            <person name="Shu S."/>
            <person name="Goodstein D."/>
            <person name="Barry K."/>
            <person name="Futrell-Griggs M."/>
            <person name="Abernathy B."/>
            <person name="Du J."/>
            <person name="Tian Z."/>
            <person name="Zhu L."/>
            <person name="Gill N."/>
            <person name="Joshi T."/>
            <person name="Libault M."/>
            <person name="Sethuraman A."/>
            <person name="Zhang X.-C."/>
            <person name="Shinozaki K."/>
            <person name="Nguyen H.T."/>
            <person name="Wing R.A."/>
            <person name="Cregan P."/>
            <person name="Specht J."/>
            <person name="Grimwood J."/>
            <person name="Rokhsar D."/>
            <person name="Stacey G."/>
            <person name="Shoemaker R.C."/>
            <person name="Jackson S.A."/>
        </authorList>
    </citation>
    <scope>NUCLEOTIDE SEQUENCE</scope>
    <source>
        <strain evidence="3">cv. Williams 82</strain>
        <tissue evidence="2">Callus</tissue>
    </source>
</reference>
<dbReference type="InParanoid" id="A0A0R0FAR7"/>
<dbReference type="SUPFAM" id="SSF81383">
    <property type="entry name" value="F-box domain"/>
    <property type="match status" value="1"/>
</dbReference>
<feature type="domain" description="F-box" evidence="1">
    <location>
        <begin position="14"/>
        <end position="54"/>
    </location>
</feature>
<evidence type="ECO:0000313" key="3">
    <source>
        <dbReference type="EnsemblPlants" id="KRG99672"/>
    </source>
</evidence>
<gene>
    <name evidence="2" type="ORF">GLYMA_18G162300</name>
</gene>
<dbReference type="InterPro" id="IPR050796">
    <property type="entry name" value="SCF_F-box_component"/>
</dbReference>
<dbReference type="Gramene" id="KRG99672">
    <property type="protein sequence ID" value="KRG99672"/>
    <property type="gene ID" value="GLYMA_18G162300"/>
</dbReference>
<sequence>MSLSQLGKLWSPLLCNEIIKEILSRLPVKPLIQFKCVCKEWNSLISEPYFIKLHLSKSAAKDDFEVPEGYCVCLWNKATRVISRESPTLSFSPGIGRRIMFGFGYDPSSDKYKVVAIALTMLSLDVSEKTKMKVYGAGDSSWRNLKGFPVLWTLPKVGGVYLSGTLNWVVIIGKETIHSEIVIISVDLEKETCISLFLPDDFCIFDTNIGVFRDSLCVWQDRNTNLGLWQMRKFGDDKSWIQLINFSYLHLNICPYEEKSMILPLCMSNNGDFFMLKFTRNADDEYQTILYNQRDGKSQMFDSLSLNYVRSNLYHVLTCILLLGCELLLEM</sequence>
<dbReference type="SMART" id="SM00256">
    <property type="entry name" value="FBOX"/>
    <property type="match status" value="1"/>
</dbReference>
<dbReference type="FunCoup" id="A0A0R0FAR7">
    <property type="interactions" value="1703"/>
</dbReference>
<proteinExistence type="predicted"/>
<dbReference type="AlphaFoldDB" id="A0A0R0FAR7"/>
<keyword evidence="4" id="KW-1185">Reference proteome</keyword>
<protein>
    <recommendedName>
        <fullName evidence="1">F-box domain-containing protein</fullName>
    </recommendedName>
</protein>
<reference evidence="3" key="2">
    <citation type="submission" date="2018-02" db="UniProtKB">
        <authorList>
            <consortium name="EnsemblPlants"/>
        </authorList>
    </citation>
    <scope>IDENTIFICATION</scope>
    <source>
        <strain evidence="3">Williams 82</strain>
    </source>
</reference>
<dbReference type="NCBIfam" id="TIGR01640">
    <property type="entry name" value="F_box_assoc_1"/>
    <property type="match status" value="1"/>
</dbReference>
<reference evidence="2" key="3">
    <citation type="submission" date="2018-07" db="EMBL/GenBank/DDBJ databases">
        <title>WGS assembly of Glycine max.</title>
        <authorList>
            <person name="Schmutz J."/>
            <person name="Cannon S."/>
            <person name="Schlueter J."/>
            <person name="Ma J."/>
            <person name="Mitros T."/>
            <person name="Nelson W."/>
            <person name="Hyten D."/>
            <person name="Song Q."/>
            <person name="Thelen J."/>
            <person name="Cheng J."/>
            <person name="Xu D."/>
            <person name="Hellsten U."/>
            <person name="May G."/>
            <person name="Yu Y."/>
            <person name="Sakurai T."/>
            <person name="Umezawa T."/>
            <person name="Bhattacharyya M."/>
            <person name="Sandhu D."/>
            <person name="Valliyodan B."/>
            <person name="Lindquist E."/>
            <person name="Peto M."/>
            <person name="Grant D."/>
            <person name="Shu S."/>
            <person name="Goodstein D."/>
            <person name="Barry K."/>
            <person name="Futrell-Griggs M."/>
            <person name="Abernathy B."/>
            <person name="Du J."/>
            <person name="Tian Z."/>
            <person name="Zhu L."/>
            <person name="Gill N."/>
            <person name="Joshi T."/>
            <person name="Libault M."/>
            <person name="Sethuraman A."/>
            <person name="Zhang X."/>
            <person name="Shinozaki K."/>
            <person name="Nguyen H."/>
            <person name="Wing R."/>
            <person name="Cregan P."/>
            <person name="Specht J."/>
            <person name="Grimwood J."/>
            <person name="Rokhsar D."/>
            <person name="Stacey G."/>
            <person name="Shoemaker R."/>
            <person name="Jackson S."/>
        </authorList>
    </citation>
    <scope>NUCLEOTIDE SEQUENCE</scope>
    <source>
        <tissue evidence="2">Callus</tissue>
    </source>
</reference>
<dbReference type="Gene3D" id="1.20.1280.50">
    <property type="match status" value="1"/>
</dbReference>
<dbReference type="PANTHER" id="PTHR31672">
    <property type="entry name" value="BNACNNG10540D PROTEIN"/>
    <property type="match status" value="1"/>
</dbReference>
<dbReference type="InterPro" id="IPR036047">
    <property type="entry name" value="F-box-like_dom_sf"/>
</dbReference>
<dbReference type="SMR" id="A0A0R0FAR7"/>
<dbReference type="Pfam" id="PF00646">
    <property type="entry name" value="F-box"/>
    <property type="match status" value="1"/>
</dbReference>